<dbReference type="SUPFAM" id="SSF53300">
    <property type="entry name" value="vWA-like"/>
    <property type="match status" value="1"/>
</dbReference>
<keyword evidence="2" id="KW-0812">Transmembrane</keyword>
<proteinExistence type="predicted"/>
<keyword evidence="2" id="KW-0472">Membrane</keyword>
<evidence type="ECO:0000313" key="4">
    <source>
        <dbReference type="EMBL" id="MBI5250843.1"/>
    </source>
</evidence>
<accession>A0A9D6Z198</accession>
<organism evidence="4 5">
    <name type="scientific">Desulfomonile tiedjei</name>
    <dbReference type="NCBI Taxonomy" id="2358"/>
    <lineage>
        <taxon>Bacteria</taxon>
        <taxon>Pseudomonadati</taxon>
        <taxon>Thermodesulfobacteriota</taxon>
        <taxon>Desulfomonilia</taxon>
        <taxon>Desulfomonilales</taxon>
        <taxon>Desulfomonilaceae</taxon>
        <taxon>Desulfomonile</taxon>
    </lineage>
</organism>
<dbReference type="CDD" id="cd00198">
    <property type="entry name" value="vWFA"/>
    <property type="match status" value="1"/>
</dbReference>
<dbReference type="Proteomes" id="UP000807825">
    <property type="component" value="Unassembled WGS sequence"/>
</dbReference>
<evidence type="ECO:0000256" key="1">
    <source>
        <dbReference type="SAM" id="MobiDB-lite"/>
    </source>
</evidence>
<dbReference type="Gene3D" id="3.40.50.410">
    <property type="entry name" value="von Willebrand factor, type A domain"/>
    <property type="match status" value="1"/>
</dbReference>
<dbReference type="AlphaFoldDB" id="A0A9D6Z198"/>
<protein>
    <recommendedName>
        <fullName evidence="3">VWFA domain-containing protein</fullName>
    </recommendedName>
</protein>
<feature type="region of interest" description="Disordered" evidence="1">
    <location>
        <begin position="56"/>
        <end position="125"/>
    </location>
</feature>
<evidence type="ECO:0000259" key="3">
    <source>
        <dbReference type="PROSITE" id="PS50234"/>
    </source>
</evidence>
<feature type="compositionally biased region" description="Basic and acidic residues" evidence="1">
    <location>
        <begin position="216"/>
        <end position="226"/>
    </location>
</feature>
<keyword evidence="2" id="KW-1133">Transmembrane helix</keyword>
<comment type="caution">
    <text evidence="4">The sequence shown here is derived from an EMBL/GenBank/DDBJ whole genome shotgun (WGS) entry which is preliminary data.</text>
</comment>
<evidence type="ECO:0000313" key="5">
    <source>
        <dbReference type="Proteomes" id="UP000807825"/>
    </source>
</evidence>
<reference evidence="4" key="1">
    <citation type="submission" date="2020-07" db="EMBL/GenBank/DDBJ databases">
        <title>Huge and variable diversity of episymbiotic CPR bacteria and DPANN archaea in groundwater ecosystems.</title>
        <authorList>
            <person name="He C.Y."/>
            <person name="Keren R."/>
            <person name="Whittaker M."/>
            <person name="Farag I.F."/>
            <person name="Doudna J."/>
            <person name="Cate J.H.D."/>
            <person name="Banfield J.F."/>
        </authorList>
    </citation>
    <scope>NUCLEOTIDE SEQUENCE</scope>
    <source>
        <strain evidence="4">NC_groundwater_1664_Pr3_B-0.1um_52_9</strain>
    </source>
</reference>
<evidence type="ECO:0000256" key="2">
    <source>
        <dbReference type="SAM" id="Phobius"/>
    </source>
</evidence>
<feature type="compositionally biased region" description="Low complexity" evidence="1">
    <location>
        <begin position="64"/>
        <end position="75"/>
    </location>
</feature>
<sequence>MSDRPEEQKSENLETPQVRSPIHVSKKRGIFKFLILIVIIVGSAVAAYNVGIQVGSTKKGDAVSPSSASFSREPSGNLFSSSSLLKDVGQSPVDPSKVLLPALERSLDPKGERKPKSCPPGQLVGSAASGPVAVAAKAGDQRSVAGATAPQPVDTPVIVTVQPNETVVSEPQEPAVSGPVSEPAKQEVQQTSPPPADGPKKHDRRQSDAPSGSLTKAHDQEDRSKNEQFQLPGSVTVKIQNYSGTPAKWGLMVIVDDSASMGRKNRVWSGGRLKVAQAAVAKLSEAVTPGSRVAVRDFQCNKAETDSKSKESACLSRMMLDWTESPFSGIKEKVENLSAAGKTNPCAAALYSLKKDFANQANLDPRVLIITDAAGKCSPSDVIKIAEHSVGKERVHIDVIALGVGKKRNSGYAALAKKTNGVFLKLEGPGDLDQAMARYAKTLKSPIMEKVEIRGEKAVFNAVPEEEIALTPGTYSIILPSVAGINPGKRTIPSVKVSSGEAVVIDVKVKKGRVSVSRSGKKNN</sequence>
<feature type="compositionally biased region" description="Basic and acidic residues" evidence="1">
    <location>
        <begin position="105"/>
        <end position="115"/>
    </location>
</feature>
<dbReference type="InterPro" id="IPR002035">
    <property type="entry name" value="VWF_A"/>
</dbReference>
<dbReference type="PROSITE" id="PS50234">
    <property type="entry name" value="VWFA"/>
    <property type="match status" value="1"/>
</dbReference>
<dbReference type="EMBL" id="JACRDE010000395">
    <property type="protein sequence ID" value="MBI5250843.1"/>
    <property type="molecule type" value="Genomic_DNA"/>
</dbReference>
<feature type="transmembrane region" description="Helical" evidence="2">
    <location>
        <begin position="29"/>
        <end position="48"/>
    </location>
</feature>
<dbReference type="InterPro" id="IPR036465">
    <property type="entry name" value="vWFA_dom_sf"/>
</dbReference>
<name>A0A9D6Z198_9BACT</name>
<feature type="region of interest" description="Disordered" evidence="1">
    <location>
        <begin position="168"/>
        <end position="232"/>
    </location>
</feature>
<feature type="domain" description="VWFA" evidence="3">
    <location>
        <begin position="250"/>
        <end position="451"/>
    </location>
</feature>
<gene>
    <name evidence="4" type="ORF">HY912_15245</name>
</gene>